<sequence>MLKGSLQSYRASSGTDGPLLDGSKKMPSHHQDGSAEENGNGTPSTASRIRSAPIENAFPTPTPPRRQESRRSESQKSDRRSTAPNRLFHLGKSSPAPKEHKSVEVLRSNVSRGGSNGLSSASELEKSWQNKDLSKRNSQFFDQAFAVRPPYNSAKDRVARDSMIVVELRTSCCLEQEQTFLNDLLMTVSEIYHKPPTSIMITTTTDAAIMIGGSIEPVYLLTVTALPSEIASVKNMRATMMIQEFLSDSIKVPASRGVVKFCAIKEEDLGVNGSTVRGDIDKLEAEEKRIGSLRSRQSNRTSKKSALPSMSEGCGDLEQSRSDTPILLPTNSEGDEEKPYRSETSAGKVMRGRKSIMSFWRKS</sequence>
<comment type="subcellular location">
    <subcellularLocation>
        <location evidence="1">Secreted</location>
    </subcellularLocation>
</comment>
<dbReference type="Pfam" id="PF01187">
    <property type="entry name" value="MIF"/>
    <property type="match status" value="1"/>
</dbReference>
<evidence type="ECO:0000256" key="4">
    <source>
        <dbReference type="ARBA" id="ARBA00022525"/>
    </source>
</evidence>
<evidence type="ECO:0000256" key="10">
    <source>
        <dbReference type="ARBA" id="ARBA00041631"/>
    </source>
</evidence>
<organism evidence="14 15">
    <name type="scientific">Lithohypha guttulata</name>
    <dbReference type="NCBI Taxonomy" id="1690604"/>
    <lineage>
        <taxon>Eukaryota</taxon>
        <taxon>Fungi</taxon>
        <taxon>Dikarya</taxon>
        <taxon>Ascomycota</taxon>
        <taxon>Pezizomycotina</taxon>
        <taxon>Eurotiomycetes</taxon>
        <taxon>Chaetothyriomycetidae</taxon>
        <taxon>Chaetothyriales</taxon>
        <taxon>Trichomeriaceae</taxon>
        <taxon>Lithohypha</taxon>
    </lineage>
</organism>
<feature type="region of interest" description="Disordered" evidence="13">
    <location>
        <begin position="1"/>
        <end position="123"/>
    </location>
</feature>
<dbReference type="Gene3D" id="3.30.429.10">
    <property type="entry name" value="Macrophage Migration Inhibitory Factor"/>
    <property type="match status" value="1"/>
</dbReference>
<keyword evidence="3" id="KW-0202">Cytokine</keyword>
<comment type="catalytic activity">
    <reaction evidence="7">
        <text>L-dopachrome = 5,6-dihydroxyindole-2-carboxylate</text>
        <dbReference type="Rhea" id="RHEA:13041"/>
        <dbReference type="ChEBI" id="CHEBI:16875"/>
        <dbReference type="ChEBI" id="CHEBI:57509"/>
        <dbReference type="EC" id="5.3.3.12"/>
    </reaction>
</comment>
<evidence type="ECO:0000256" key="12">
    <source>
        <dbReference type="ARBA" id="ARBA00042730"/>
    </source>
</evidence>
<dbReference type="EC" id="5.3.2.1" evidence="9"/>
<dbReference type="PANTHER" id="PTHR11954:SF6">
    <property type="entry name" value="MACROPHAGE MIGRATION INHIBITORY FACTOR"/>
    <property type="match status" value="1"/>
</dbReference>
<evidence type="ECO:0000256" key="1">
    <source>
        <dbReference type="ARBA" id="ARBA00004613"/>
    </source>
</evidence>
<evidence type="ECO:0000256" key="5">
    <source>
        <dbReference type="ARBA" id="ARBA00023235"/>
    </source>
</evidence>
<dbReference type="Proteomes" id="UP001345013">
    <property type="component" value="Unassembled WGS sequence"/>
</dbReference>
<keyword evidence="5" id="KW-0413">Isomerase</keyword>
<comment type="catalytic activity">
    <reaction evidence="6">
        <text>3-phenylpyruvate = enol-phenylpyruvate</text>
        <dbReference type="Rhea" id="RHEA:17097"/>
        <dbReference type="ChEBI" id="CHEBI:16815"/>
        <dbReference type="ChEBI" id="CHEBI:18005"/>
        <dbReference type="EC" id="5.3.2.1"/>
    </reaction>
</comment>
<keyword evidence="4" id="KW-0964">Secreted</keyword>
<evidence type="ECO:0000256" key="8">
    <source>
        <dbReference type="ARBA" id="ARBA00038932"/>
    </source>
</evidence>
<evidence type="ECO:0000256" key="13">
    <source>
        <dbReference type="SAM" id="MobiDB-lite"/>
    </source>
</evidence>
<proteinExistence type="inferred from homology"/>
<dbReference type="EC" id="5.3.3.12" evidence="8"/>
<evidence type="ECO:0000256" key="2">
    <source>
        <dbReference type="ARBA" id="ARBA00005851"/>
    </source>
</evidence>
<feature type="compositionally biased region" description="Polar residues" evidence="13">
    <location>
        <begin position="108"/>
        <end position="122"/>
    </location>
</feature>
<evidence type="ECO:0000256" key="3">
    <source>
        <dbReference type="ARBA" id="ARBA00022514"/>
    </source>
</evidence>
<gene>
    <name evidence="14" type="ORF">LTR24_009699</name>
</gene>
<dbReference type="EMBL" id="JAVRRG010000229">
    <property type="protein sequence ID" value="KAK5077371.1"/>
    <property type="molecule type" value="Genomic_DNA"/>
</dbReference>
<feature type="region of interest" description="Disordered" evidence="13">
    <location>
        <begin position="291"/>
        <end position="352"/>
    </location>
</feature>
<evidence type="ECO:0000256" key="11">
    <source>
        <dbReference type="ARBA" id="ARBA00041912"/>
    </source>
</evidence>
<accession>A0ABR0JXT7</accession>
<protein>
    <recommendedName>
        <fullName evidence="12">L-dopachrome isomerase</fullName>
        <ecNumber evidence="9">5.3.2.1</ecNumber>
        <ecNumber evidence="8">5.3.3.12</ecNumber>
    </recommendedName>
    <alternativeName>
        <fullName evidence="10">L-dopachrome tautomerase</fullName>
    </alternativeName>
    <alternativeName>
        <fullName evidence="11">Phenylpyruvate tautomerase</fullName>
    </alternativeName>
</protein>
<feature type="compositionally biased region" description="Polar residues" evidence="13">
    <location>
        <begin position="1"/>
        <end position="15"/>
    </location>
</feature>
<keyword evidence="15" id="KW-1185">Reference proteome</keyword>
<dbReference type="SUPFAM" id="SSF55331">
    <property type="entry name" value="Tautomerase/MIF"/>
    <property type="match status" value="1"/>
</dbReference>
<evidence type="ECO:0000256" key="7">
    <source>
        <dbReference type="ARBA" id="ARBA00036823"/>
    </source>
</evidence>
<evidence type="ECO:0000313" key="15">
    <source>
        <dbReference type="Proteomes" id="UP001345013"/>
    </source>
</evidence>
<evidence type="ECO:0000256" key="6">
    <source>
        <dbReference type="ARBA" id="ARBA00036735"/>
    </source>
</evidence>
<dbReference type="InterPro" id="IPR001398">
    <property type="entry name" value="Macrophage_inhib_fac"/>
</dbReference>
<feature type="compositionally biased region" description="Basic and acidic residues" evidence="13">
    <location>
        <begin position="65"/>
        <end position="81"/>
    </location>
</feature>
<reference evidence="14 15" key="1">
    <citation type="submission" date="2023-08" db="EMBL/GenBank/DDBJ databases">
        <title>Black Yeasts Isolated from many extreme environments.</title>
        <authorList>
            <person name="Coleine C."/>
            <person name="Stajich J.E."/>
            <person name="Selbmann L."/>
        </authorList>
    </citation>
    <scope>NUCLEOTIDE SEQUENCE [LARGE SCALE GENOMIC DNA]</scope>
    <source>
        <strain evidence="14 15">CCFEE 5885</strain>
    </source>
</reference>
<comment type="similarity">
    <text evidence="2">Belongs to the MIF family.</text>
</comment>
<evidence type="ECO:0000313" key="14">
    <source>
        <dbReference type="EMBL" id="KAK5077371.1"/>
    </source>
</evidence>
<comment type="caution">
    <text evidence="14">The sequence shown here is derived from an EMBL/GenBank/DDBJ whole genome shotgun (WGS) entry which is preliminary data.</text>
</comment>
<evidence type="ECO:0000256" key="9">
    <source>
        <dbReference type="ARBA" id="ARBA00039086"/>
    </source>
</evidence>
<dbReference type="InterPro" id="IPR014347">
    <property type="entry name" value="Tautomerase/MIF_sf"/>
</dbReference>
<name>A0ABR0JXT7_9EURO</name>
<feature type="compositionally biased region" description="Polar residues" evidence="13">
    <location>
        <begin position="37"/>
        <end position="48"/>
    </location>
</feature>
<dbReference type="PANTHER" id="PTHR11954">
    <property type="entry name" value="D-DOPACHROME DECARBOXYLASE"/>
    <property type="match status" value="1"/>
</dbReference>